<evidence type="ECO:0000313" key="3">
    <source>
        <dbReference type="Proteomes" id="UP001164959"/>
    </source>
</evidence>
<accession>A0ABY6PHY1</accession>
<dbReference type="Proteomes" id="UP001164959">
    <property type="component" value="Chromosome"/>
</dbReference>
<dbReference type="RefSeq" id="WP_265364672.1">
    <property type="nucleotide sequence ID" value="NZ_CP110636.1"/>
</dbReference>
<sequence length="160" mass="16748">MAHGLATFQPDVSPKVMNGFMKNAAHAMGAYDAVQADVILDHKESEAAAKAWQVKAAQHVVSAGATKIPGVGDIAVRLVDAGAKAWLDNATTDIQLDANGKLEANARAGSESVNKMVATWYTERGLDPDGGDADDDQHEANNTYESGLTEAGRSLGRGDN</sequence>
<protein>
    <submittedName>
        <fullName evidence="2">Uncharacterized protein</fullName>
    </submittedName>
</protein>
<keyword evidence="3" id="KW-1185">Reference proteome</keyword>
<dbReference type="EMBL" id="CP110636">
    <property type="protein sequence ID" value="UZJ33495.1"/>
    <property type="molecule type" value="Genomic_DNA"/>
</dbReference>
<feature type="region of interest" description="Disordered" evidence="1">
    <location>
        <begin position="123"/>
        <end position="160"/>
    </location>
</feature>
<evidence type="ECO:0000256" key="1">
    <source>
        <dbReference type="SAM" id="MobiDB-lite"/>
    </source>
</evidence>
<organism evidence="2 3">
    <name type="scientific">Streptomyces endophytica</name>
    <dbReference type="NCBI Taxonomy" id="2991496"/>
    <lineage>
        <taxon>Bacteria</taxon>
        <taxon>Bacillati</taxon>
        <taxon>Actinomycetota</taxon>
        <taxon>Actinomycetes</taxon>
        <taxon>Kitasatosporales</taxon>
        <taxon>Streptomycetaceae</taxon>
        <taxon>Streptomyces</taxon>
    </lineage>
</organism>
<proteinExistence type="predicted"/>
<evidence type="ECO:0000313" key="2">
    <source>
        <dbReference type="EMBL" id="UZJ33495.1"/>
    </source>
</evidence>
<reference evidence="2" key="1">
    <citation type="submission" date="2022-11" db="EMBL/GenBank/DDBJ databases">
        <title>Identification and genomic analyses of a novel endophytic actinobacterium Streptomyces endophytica sp. nov. with potential for biocontrol of Yam anthracnose.</title>
        <authorList>
            <person name="Huang X."/>
        </authorList>
    </citation>
    <scope>NUCLEOTIDE SEQUENCE</scope>
    <source>
        <strain evidence="2">HNM0140</strain>
    </source>
</reference>
<gene>
    <name evidence="2" type="ORF">OJ254_28485</name>
</gene>
<name>A0ABY6PHY1_9ACTN</name>